<dbReference type="SFLD" id="SFLDS00003">
    <property type="entry name" value="Haloacid_Dehalogenase"/>
    <property type="match status" value="1"/>
</dbReference>
<dbReference type="AlphaFoldDB" id="A0A4S4LI67"/>
<evidence type="ECO:0000313" key="1">
    <source>
        <dbReference type="EMBL" id="THH11724.1"/>
    </source>
</evidence>
<dbReference type="PANTHER" id="PTHR47438">
    <property type="entry name" value="PHOSPHATE METABOLISM PROTEIN 8-RELATED"/>
    <property type="match status" value="1"/>
</dbReference>
<dbReference type="GO" id="GO:0006206">
    <property type="term" value="P:pyrimidine nucleobase metabolic process"/>
    <property type="evidence" value="ECO:0007669"/>
    <property type="project" value="TreeGrafter"/>
</dbReference>
<dbReference type="EMBL" id="SGPK01000009">
    <property type="protein sequence ID" value="THH11724.1"/>
    <property type="molecule type" value="Genomic_DNA"/>
</dbReference>
<dbReference type="SUPFAM" id="SSF56784">
    <property type="entry name" value="HAD-like"/>
    <property type="match status" value="1"/>
</dbReference>
<dbReference type="InterPro" id="IPR006439">
    <property type="entry name" value="HAD-SF_hydro_IA"/>
</dbReference>
<dbReference type="Proteomes" id="UP000308199">
    <property type="component" value="Unassembled WGS sequence"/>
</dbReference>
<dbReference type="InterPro" id="IPR052791">
    <property type="entry name" value="SSM1_domain"/>
</dbReference>
<dbReference type="InterPro" id="IPR023214">
    <property type="entry name" value="HAD_sf"/>
</dbReference>
<dbReference type="GO" id="GO:0008252">
    <property type="term" value="F:nucleotidase activity"/>
    <property type="evidence" value="ECO:0007669"/>
    <property type="project" value="TreeGrafter"/>
</dbReference>
<dbReference type="PANTHER" id="PTHR47438:SF1">
    <property type="entry name" value="PHOSPHATE METABOLISM PROTEIN 8-RELATED"/>
    <property type="match status" value="1"/>
</dbReference>
<dbReference type="OrthoDB" id="1065058at2759"/>
<sequence>MVRLFAYKARKVHSLSMMANERDIVWFDIDNTLYSASSRIADAMGERIHGYFTRLGLDDKEASALHLKYFKTYGLALRGLVRYHDVDTLEFDRQCDQSLPLEDMIGPAPSIRKLLQDIDRSKVRVWALTNAYVVHARRVLRILNLEDQFEGVVFCDYGEKNFYCKPEPEYFHSAMKKAGITDPTKCYFVDDSSSVPIFDLYDRFHLIHYYIETNVDAARRLGWGHCVYFCETGLETTEGGVKKTIATTTTFIPELGERVQVEKLEELRTVWSELFEKES</sequence>
<protein>
    <recommendedName>
        <fullName evidence="3">Pyrimidine 5'-nucleotidase</fullName>
    </recommendedName>
</protein>
<dbReference type="Pfam" id="PF00702">
    <property type="entry name" value="Hydrolase"/>
    <property type="match status" value="1"/>
</dbReference>
<dbReference type="NCBIfam" id="TIGR01993">
    <property type="entry name" value="Pyr-5-nucltdase"/>
    <property type="match status" value="1"/>
</dbReference>
<comment type="caution">
    <text evidence="1">The sequence shown here is derived from an EMBL/GenBank/DDBJ whole genome shotgun (WGS) entry which is preliminary data.</text>
</comment>
<reference evidence="1 2" key="1">
    <citation type="submission" date="2019-02" db="EMBL/GenBank/DDBJ databases">
        <title>Genome sequencing of the rare red list fungi Phellinidium pouzarii.</title>
        <authorList>
            <person name="Buettner E."/>
            <person name="Kellner H."/>
        </authorList>
    </citation>
    <scope>NUCLEOTIDE SEQUENCE [LARGE SCALE GENOMIC DNA]</scope>
    <source>
        <strain evidence="1 2">DSM 108285</strain>
    </source>
</reference>
<dbReference type="SFLD" id="SFLDG01132">
    <property type="entry name" value="C1.5.3:_5'-Nucleotidase_Like"/>
    <property type="match status" value="1"/>
</dbReference>
<dbReference type="Gene3D" id="1.10.150.450">
    <property type="match status" value="1"/>
</dbReference>
<dbReference type="Gene3D" id="3.40.50.1000">
    <property type="entry name" value="HAD superfamily/HAD-like"/>
    <property type="match status" value="1"/>
</dbReference>
<name>A0A4S4LI67_9AGAM</name>
<accession>A0A4S4LI67</accession>
<organism evidence="1 2">
    <name type="scientific">Phellinidium pouzarii</name>
    <dbReference type="NCBI Taxonomy" id="167371"/>
    <lineage>
        <taxon>Eukaryota</taxon>
        <taxon>Fungi</taxon>
        <taxon>Dikarya</taxon>
        <taxon>Basidiomycota</taxon>
        <taxon>Agaricomycotina</taxon>
        <taxon>Agaricomycetes</taxon>
        <taxon>Hymenochaetales</taxon>
        <taxon>Hymenochaetaceae</taxon>
        <taxon>Phellinidium</taxon>
    </lineage>
</organism>
<keyword evidence="2" id="KW-1185">Reference proteome</keyword>
<dbReference type="InterPro" id="IPR010237">
    <property type="entry name" value="Pyr-5-nucltdase"/>
</dbReference>
<dbReference type="InterPro" id="IPR036412">
    <property type="entry name" value="HAD-like_sf"/>
</dbReference>
<evidence type="ECO:0000313" key="2">
    <source>
        <dbReference type="Proteomes" id="UP000308199"/>
    </source>
</evidence>
<dbReference type="SFLD" id="SFLDG01129">
    <property type="entry name" value="C1.5:_HAD__Beta-PGM__Phosphata"/>
    <property type="match status" value="1"/>
</dbReference>
<dbReference type="GO" id="GO:0009166">
    <property type="term" value="P:nucleotide catabolic process"/>
    <property type="evidence" value="ECO:0007669"/>
    <property type="project" value="TreeGrafter"/>
</dbReference>
<proteinExistence type="predicted"/>
<gene>
    <name evidence="1" type="ORF">EW145_g473</name>
</gene>
<dbReference type="NCBIfam" id="TIGR01509">
    <property type="entry name" value="HAD-SF-IA-v3"/>
    <property type="match status" value="1"/>
</dbReference>
<evidence type="ECO:0008006" key="3">
    <source>
        <dbReference type="Google" id="ProtNLM"/>
    </source>
</evidence>